<gene>
    <name evidence="1" type="ORF">Tco_0941912</name>
</gene>
<organism evidence="1 2">
    <name type="scientific">Tanacetum coccineum</name>
    <dbReference type="NCBI Taxonomy" id="301880"/>
    <lineage>
        <taxon>Eukaryota</taxon>
        <taxon>Viridiplantae</taxon>
        <taxon>Streptophyta</taxon>
        <taxon>Embryophyta</taxon>
        <taxon>Tracheophyta</taxon>
        <taxon>Spermatophyta</taxon>
        <taxon>Magnoliopsida</taxon>
        <taxon>eudicotyledons</taxon>
        <taxon>Gunneridae</taxon>
        <taxon>Pentapetalae</taxon>
        <taxon>asterids</taxon>
        <taxon>campanulids</taxon>
        <taxon>Asterales</taxon>
        <taxon>Asteraceae</taxon>
        <taxon>Asteroideae</taxon>
        <taxon>Anthemideae</taxon>
        <taxon>Anthemidinae</taxon>
        <taxon>Tanacetum</taxon>
    </lineage>
</organism>
<dbReference type="EMBL" id="BQNB010015612">
    <property type="protein sequence ID" value="GJT42047.1"/>
    <property type="molecule type" value="Genomic_DNA"/>
</dbReference>
<dbReference type="Proteomes" id="UP001151760">
    <property type="component" value="Unassembled WGS sequence"/>
</dbReference>
<reference evidence="1" key="2">
    <citation type="submission" date="2022-01" db="EMBL/GenBank/DDBJ databases">
        <authorList>
            <person name="Yamashiro T."/>
            <person name="Shiraishi A."/>
            <person name="Satake H."/>
            <person name="Nakayama K."/>
        </authorList>
    </citation>
    <scope>NUCLEOTIDE SEQUENCE</scope>
</reference>
<keyword evidence="2" id="KW-1185">Reference proteome</keyword>
<sequence>MPYRVMIIVGIKHRHNVLRDTLVNICYRSELSDSKEVDFGWVVGMTNPCVERTCYFTHVMKDVCVDLTRSSLMHDEMADFVFDRVVIDASQWAACKSLSCIRLCPRGQSCLHAPSTCCGPDVCDIRTSYVSHQCTSFDGDNVAPCLLRRLATPDWLTLAS</sequence>
<accession>A0ABQ5DUN4</accession>
<name>A0ABQ5DUN4_9ASTR</name>
<comment type="caution">
    <text evidence="1">The sequence shown here is derived from an EMBL/GenBank/DDBJ whole genome shotgun (WGS) entry which is preliminary data.</text>
</comment>
<reference evidence="1" key="1">
    <citation type="journal article" date="2022" name="Int. J. Mol. Sci.">
        <title>Draft Genome of Tanacetum Coccineum: Genomic Comparison of Closely Related Tanacetum-Family Plants.</title>
        <authorList>
            <person name="Yamashiro T."/>
            <person name="Shiraishi A."/>
            <person name="Nakayama K."/>
            <person name="Satake H."/>
        </authorList>
    </citation>
    <scope>NUCLEOTIDE SEQUENCE</scope>
</reference>
<evidence type="ECO:0000313" key="2">
    <source>
        <dbReference type="Proteomes" id="UP001151760"/>
    </source>
</evidence>
<proteinExistence type="predicted"/>
<protein>
    <submittedName>
        <fullName evidence="1">Uncharacterized protein</fullName>
    </submittedName>
</protein>
<evidence type="ECO:0000313" key="1">
    <source>
        <dbReference type="EMBL" id="GJT42047.1"/>
    </source>
</evidence>